<feature type="domain" description="SHOCT" evidence="1">
    <location>
        <begin position="184"/>
        <end position="211"/>
    </location>
</feature>
<dbReference type="RefSeq" id="WP_259484739.1">
    <property type="nucleotide sequence ID" value="NZ_JANTEZ010000001.1"/>
</dbReference>
<gene>
    <name evidence="2" type="ORF">NVV95_01350</name>
</gene>
<protein>
    <submittedName>
        <fullName evidence="2">SHOCT domain-containing protein</fullName>
    </submittedName>
</protein>
<keyword evidence="3" id="KW-1185">Reference proteome</keyword>
<sequence length="214" mass="22476">MVGYGRVVGGDYLNAAVSTPIGSTVVVQAGFKFRKLVPENVAEWDEVVPDGKGNVVSAVGKAVAGAVIPGKLGKAASAAFGATIDSIGPTHVVDISWSDGKRSLIKLPDAMFKHLELVLRSQRAEPVEPAPGTDVAPPAVEKLTVTEQAFSLVSGIVRDRFPARPAQSLVSAKPTPQVQLDVTEQLTKLASLRDAGILTDEEFTAKKAELLARL</sequence>
<accession>A0ABT2GD18</accession>
<evidence type="ECO:0000313" key="3">
    <source>
        <dbReference type="Proteomes" id="UP001165580"/>
    </source>
</evidence>
<proteinExistence type="predicted"/>
<comment type="caution">
    <text evidence="2">The sequence shown here is derived from an EMBL/GenBank/DDBJ whole genome shotgun (WGS) entry which is preliminary data.</text>
</comment>
<reference evidence="2" key="1">
    <citation type="submission" date="2022-08" db="EMBL/GenBank/DDBJ databases">
        <authorList>
            <person name="Deng Y."/>
            <person name="Han X.-F."/>
            <person name="Zhang Y.-Q."/>
        </authorList>
    </citation>
    <scope>NUCLEOTIDE SEQUENCE</scope>
    <source>
        <strain evidence="2">CPCC 205716</strain>
    </source>
</reference>
<dbReference type="EMBL" id="JANTEZ010000001">
    <property type="protein sequence ID" value="MCS5713190.1"/>
    <property type="molecule type" value="Genomic_DNA"/>
</dbReference>
<dbReference type="InterPro" id="IPR018649">
    <property type="entry name" value="SHOCT"/>
</dbReference>
<evidence type="ECO:0000313" key="2">
    <source>
        <dbReference type="EMBL" id="MCS5713190.1"/>
    </source>
</evidence>
<dbReference type="Pfam" id="PF09851">
    <property type="entry name" value="SHOCT"/>
    <property type="match status" value="1"/>
</dbReference>
<name>A0ABT2GD18_9MICO</name>
<dbReference type="Proteomes" id="UP001165580">
    <property type="component" value="Unassembled WGS sequence"/>
</dbReference>
<organism evidence="2 3">
    <name type="scientific">Herbiconiux gentiana</name>
    <dbReference type="NCBI Taxonomy" id="2970912"/>
    <lineage>
        <taxon>Bacteria</taxon>
        <taxon>Bacillati</taxon>
        <taxon>Actinomycetota</taxon>
        <taxon>Actinomycetes</taxon>
        <taxon>Micrococcales</taxon>
        <taxon>Microbacteriaceae</taxon>
        <taxon>Herbiconiux</taxon>
    </lineage>
</organism>
<evidence type="ECO:0000259" key="1">
    <source>
        <dbReference type="Pfam" id="PF09851"/>
    </source>
</evidence>